<proteinExistence type="predicted"/>
<reference evidence="2 3" key="1">
    <citation type="submission" date="2017-11" db="EMBL/GenBank/DDBJ databases">
        <title>Isolation and Characterization of Methanofollis Species from Methane Seep Offshore SW Taiwan.</title>
        <authorList>
            <person name="Teng N.-H."/>
            <person name="Lai M.-C."/>
            <person name="Chen S.-C."/>
        </authorList>
    </citation>
    <scope>NUCLEOTIDE SEQUENCE [LARGE SCALE GENOMIC DNA]</scope>
    <source>
        <strain evidence="2 3">FWC-SCC2</strain>
    </source>
</reference>
<accession>A0A483CMR2</accession>
<comment type="caution">
    <text evidence="2">The sequence shown here is derived from an EMBL/GenBank/DDBJ whole genome shotgun (WGS) entry which is preliminary data.</text>
</comment>
<dbReference type="RefSeq" id="WP_130647332.1">
    <property type="nucleotide sequence ID" value="NZ_PGCL01000003.1"/>
</dbReference>
<dbReference type="OrthoDB" id="85838at2157"/>
<dbReference type="InterPro" id="IPR036105">
    <property type="entry name" value="DiNase_FeMo-co_biosyn_sf"/>
</dbReference>
<dbReference type="InterPro" id="IPR003731">
    <property type="entry name" value="Di-Nase_FeMo-co_biosynth"/>
</dbReference>
<dbReference type="EMBL" id="PGCL01000003">
    <property type="protein sequence ID" value="TAJ44259.1"/>
    <property type="molecule type" value="Genomic_DNA"/>
</dbReference>
<protein>
    <submittedName>
        <fullName evidence="2">Dinitrogenase iron-molybdenum cofactor</fullName>
    </submittedName>
</protein>
<evidence type="ECO:0000313" key="3">
    <source>
        <dbReference type="Proteomes" id="UP000292580"/>
    </source>
</evidence>
<evidence type="ECO:0000313" key="2">
    <source>
        <dbReference type="EMBL" id="TAJ44259.1"/>
    </source>
</evidence>
<dbReference type="Gene3D" id="3.30.420.130">
    <property type="entry name" value="Dinitrogenase iron-molybdenum cofactor biosynthesis domain"/>
    <property type="match status" value="1"/>
</dbReference>
<name>A0A483CMR2_9EURY</name>
<dbReference type="Proteomes" id="UP000292580">
    <property type="component" value="Unassembled WGS sequence"/>
</dbReference>
<gene>
    <name evidence="2" type="ORF">CUJ86_09600</name>
</gene>
<evidence type="ECO:0000259" key="1">
    <source>
        <dbReference type="Pfam" id="PF02579"/>
    </source>
</evidence>
<feature type="domain" description="Dinitrogenase iron-molybdenum cofactor biosynthesis" evidence="1">
    <location>
        <begin position="15"/>
        <end position="105"/>
    </location>
</feature>
<keyword evidence="3" id="KW-1185">Reference proteome</keyword>
<dbReference type="AlphaFoldDB" id="A0A483CMR2"/>
<sequence length="112" mass="11800">MKFAVSTDGEGGPDAVVATDFGRGDTFTIVEAEGTEIRSVRVVDNDGRRIAQGAGIAAADQVILEGVDAVVAGHFGPHAEEIFGEEGIVIVYMPRVTVREAVERYHTAVQGT</sequence>
<dbReference type="Pfam" id="PF02579">
    <property type="entry name" value="Nitro_FeMo-Co"/>
    <property type="match status" value="1"/>
</dbReference>
<dbReference type="SUPFAM" id="SSF53146">
    <property type="entry name" value="Nitrogenase accessory factor-like"/>
    <property type="match status" value="1"/>
</dbReference>
<organism evidence="2 3">
    <name type="scientific">Methanofollis fontis</name>
    <dbReference type="NCBI Taxonomy" id="2052832"/>
    <lineage>
        <taxon>Archaea</taxon>
        <taxon>Methanobacteriati</taxon>
        <taxon>Methanobacteriota</taxon>
        <taxon>Stenosarchaea group</taxon>
        <taxon>Methanomicrobia</taxon>
        <taxon>Methanomicrobiales</taxon>
        <taxon>Methanomicrobiaceae</taxon>
        <taxon>Methanofollis</taxon>
    </lineage>
</organism>
<dbReference type="InterPro" id="IPR051840">
    <property type="entry name" value="NifX/NifY_domain"/>
</dbReference>
<dbReference type="PANTHER" id="PTHR33937:SF2">
    <property type="entry name" value="DINITROGENASE IRON-MOLYBDENUM COFACTOR BIOSYNTHESIS DOMAIN-CONTAINING PROTEIN"/>
    <property type="match status" value="1"/>
</dbReference>
<dbReference type="PANTHER" id="PTHR33937">
    <property type="entry name" value="IRON-MOLYBDENUM PROTEIN-RELATED-RELATED"/>
    <property type="match status" value="1"/>
</dbReference>